<dbReference type="Gene3D" id="3.40.50.150">
    <property type="entry name" value="Vaccinia Virus protein VP39"/>
    <property type="match status" value="1"/>
</dbReference>
<evidence type="ECO:0000259" key="4">
    <source>
        <dbReference type="Pfam" id="PF08241"/>
    </source>
</evidence>
<comment type="caution">
    <text evidence="5">The sequence shown here is derived from an EMBL/GenBank/DDBJ whole genome shotgun (WGS) entry which is preliminary data.</text>
</comment>
<evidence type="ECO:0000256" key="2">
    <source>
        <dbReference type="ARBA" id="ARBA00022603"/>
    </source>
</evidence>
<keyword evidence="2 5" id="KW-0489">Methyltransferase</keyword>
<proteinExistence type="inferred from homology"/>
<dbReference type="InterPro" id="IPR029063">
    <property type="entry name" value="SAM-dependent_MTases_sf"/>
</dbReference>
<dbReference type="PANTHER" id="PTHR44942">
    <property type="entry name" value="METHYLTRANSF_11 DOMAIN-CONTAINING PROTEIN"/>
    <property type="match status" value="1"/>
</dbReference>
<dbReference type="InterPro" id="IPR013216">
    <property type="entry name" value="Methyltransf_11"/>
</dbReference>
<evidence type="ECO:0000313" key="6">
    <source>
        <dbReference type="Proteomes" id="UP000321363"/>
    </source>
</evidence>
<feature type="domain" description="Methyltransferase type 11" evidence="4">
    <location>
        <begin position="39"/>
        <end position="132"/>
    </location>
</feature>
<comment type="similarity">
    <text evidence="1">Belongs to the methyltransferase superfamily.</text>
</comment>
<keyword evidence="6" id="KW-1185">Reference proteome</keyword>
<dbReference type="InterPro" id="IPR051052">
    <property type="entry name" value="Diverse_substrate_MTase"/>
</dbReference>
<dbReference type="AlphaFoldDB" id="A0A5C6W9J3"/>
<sequence>MNYLQMLSFLGIGGAHPGGLPLTKTIFELEQIPLDATILDAGCGTGQTTNYLHQLGYKVTGLDHNFRMISIARSKNTDPKNQILYLHESLVKTSIADHSYDLILCESVLSFTQLKNSLPEMKRIMTKNGKMIAIEIIKAAHLTKDEETELLDFYGFSSILSKEEWENQFKEYNLDVYKTLGPTDIVVNDDDEPSTEFDLSDDLPDTTFTLLDKHEQLTNKYQTKLSYCVFFLK</sequence>
<gene>
    <name evidence="5" type="ORF">FS935_02915</name>
</gene>
<evidence type="ECO:0000313" key="5">
    <source>
        <dbReference type="EMBL" id="TXC93160.1"/>
    </source>
</evidence>
<protein>
    <submittedName>
        <fullName evidence="5">Class I SAM-dependent methyltransferase</fullName>
    </submittedName>
</protein>
<dbReference type="EMBL" id="VOQF01000001">
    <property type="protein sequence ID" value="TXC93160.1"/>
    <property type="molecule type" value="Genomic_DNA"/>
</dbReference>
<dbReference type="GO" id="GO:0008757">
    <property type="term" value="F:S-adenosylmethionine-dependent methyltransferase activity"/>
    <property type="evidence" value="ECO:0007669"/>
    <property type="project" value="InterPro"/>
</dbReference>
<keyword evidence="3 5" id="KW-0808">Transferase</keyword>
<evidence type="ECO:0000256" key="1">
    <source>
        <dbReference type="ARBA" id="ARBA00008361"/>
    </source>
</evidence>
<evidence type="ECO:0000256" key="3">
    <source>
        <dbReference type="ARBA" id="ARBA00022679"/>
    </source>
</evidence>
<dbReference type="OrthoDB" id="43862at2"/>
<dbReference type="PANTHER" id="PTHR44942:SF4">
    <property type="entry name" value="METHYLTRANSFERASE TYPE 11 DOMAIN-CONTAINING PROTEIN"/>
    <property type="match status" value="1"/>
</dbReference>
<accession>A0A5C6W9J3</accession>
<dbReference type="CDD" id="cd02440">
    <property type="entry name" value="AdoMet_MTases"/>
    <property type="match status" value="1"/>
</dbReference>
<reference evidence="5 6" key="1">
    <citation type="journal article" date="2005" name="Int. J. Syst. Evol. Microbiol.">
        <title>Bacillus litoralis sp. nov., isolated from a tidal flat of the Yellow Sea in Korea.</title>
        <authorList>
            <person name="Yoon J.H."/>
            <person name="Oh T.K."/>
        </authorList>
    </citation>
    <scope>NUCLEOTIDE SEQUENCE [LARGE SCALE GENOMIC DNA]</scope>
    <source>
        <strain evidence="5 6">SW-211</strain>
    </source>
</reference>
<name>A0A5C6W9J3_9BACI</name>
<dbReference type="GO" id="GO:0032259">
    <property type="term" value="P:methylation"/>
    <property type="evidence" value="ECO:0007669"/>
    <property type="project" value="UniProtKB-KW"/>
</dbReference>
<dbReference type="Proteomes" id="UP000321363">
    <property type="component" value="Unassembled WGS sequence"/>
</dbReference>
<dbReference type="SUPFAM" id="SSF53335">
    <property type="entry name" value="S-adenosyl-L-methionine-dependent methyltransferases"/>
    <property type="match status" value="1"/>
</dbReference>
<organism evidence="5 6">
    <name type="scientific">Metabacillus litoralis</name>
    <dbReference type="NCBI Taxonomy" id="152268"/>
    <lineage>
        <taxon>Bacteria</taxon>
        <taxon>Bacillati</taxon>
        <taxon>Bacillota</taxon>
        <taxon>Bacilli</taxon>
        <taxon>Bacillales</taxon>
        <taxon>Bacillaceae</taxon>
        <taxon>Metabacillus</taxon>
    </lineage>
</organism>
<dbReference type="RefSeq" id="WP_146946019.1">
    <property type="nucleotide sequence ID" value="NZ_VOQF01000001.1"/>
</dbReference>
<dbReference type="Pfam" id="PF08241">
    <property type="entry name" value="Methyltransf_11"/>
    <property type="match status" value="1"/>
</dbReference>